<gene>
    <name evidence="3" type="ORF">GCM10010923_24970</name>
</gene>
<dbReference type="Proteomes" id="UP000603317">
    <property type="component" value="Unassembled WGS sequence"/>
</dbReference>
<dbReference type="Gene3D" id="2.30.30.760">
    <property type="match status" value="1"/>
</dbReference>
<dbReference type="InterPro" id="IPR017585">
    <property type="entry name" value="SAF_FlgA"/>
</dbReference>
<proteinExistence type="predicted"/>
<evidence type="ECO:0000313" key="3">
    <source>
        <dbReference type="EMBL" id="GGA13220.1"/>
    </source>
</evidence>
<keyword evidence="4" id="KW-1185">Reference proteome</keyword>
<organism evidence="3 4">
    <name type="scientific">Blastomonas marina</name>
    <dbReference type="NCBI Taxonomy" id="1867408"/>
    <lineage>
        <taxon>Bacteria</taxon>
        <taxon>Pseudomonadati</taxon>
        <taxon>Pseudomonadota</taxon>
        <taxon>Alphaproteobacteria</taxon>
        <taxon>Sphingomonadales</taxon>
        <taxon>Sphingomonadaceae</taxon>
        <taxon>Blastomonas</taxon>
    </lineage>
</organism>
<dbReference type="EMBL" id="BMID01000001">
    <property type="protein sequence ID" value="GGA13220.1"/>
    <property type="molecule type" value="Genomic_DNA"/>
</dbReference>
<comment type="caution">
    <text evidence="3">The sequence shown here is derived from an EMBL/GenBank/DDBJ whole genome shotgun (WGS) entry which is preliminary data.</text>
</comment>
<evidence type="ECO:0000313" key="4">
    <source>
        <dbReference type="Proteomes" id="UP000603317"/>
    </source>
</evidence>
<evidence type="ECO:0000256" key="1">
    <source>
        <dbReference type="SAM" id="SignalP"/>
    </source>
</evidence>
<sequence length="175" mass="18195">MIRKPAALSAIAVLAMASVPALASDFQDLDALDVAVAASMGAEIGEPGGARAPVDRRLKLKACPEFPTVSGPVLGAAVVRCQSVGWSIRVPLLLESGTQGSSVTAASEREQRDAVTRGQAVRLTVEGNGYSLSRTMIADRSGRVGDMISVRADRRSKPILARVTGVGEVTVPSDR</sequence>
<keyword evidence="1" id="KW-0732">Signal</keyword>
<name>A0ABQ1FIE3_9SPHN</name>
<reference evidence="4" key="1">
    <citation type="journal article" date="2019" name="Int. J. Syst. Evol. Microbiol.">
        <title>The Global Catalogue of Microorganisms (GCM) 10K type strain sequencing project: providing services to taxonomists for standard genome sequencing and annotation.</title>
        <authorList>
            <consortium name="The Broad Institute Genomics Platform"/>
            <consortium name="The Broad Institute Genome Sequencing Center for Infectious Disease"/>
            <person name="Wu L."/>
            <person name="Ma J."/>
        </authorList>
    </citation>
    <scope>NUCLEOTIDE SEQUENCE [LARGE SCALE GENOMIC DNA]</scope>
    <source>
        <strain evidence="4">CGMCC 1.15297</strain>
    </source>
</reference>
<accession>A0ABQ1FIE3</accession>
<protein>
    <recommendedName>
        <fullName evidence="2">Flagella basal body P-ring formation protein FlgA SAF domain-containing protein</fullName>
    </recommendedName>
</protein>
<evidence type="ECO:0000259" key="2">
    <source>
        <dbReference type="Pfam" id="PF13144"/>
    </source>
</evidence>
<feature type="signal peptide" evidence="1">
    <location>
        <begin position="1"/>
        <end position="23"/>
    </location>
</feature>
<feature type="chain" id="PRO_5046064459" description="Flagella basal body P-ring formation protein FlgA SAF domain-containing protein" evidence="1">
    <location>
        <begin position="24"/>
        <end position="175"/>
    </location>
</feature>
<dbReference type="RefSeq" id="WP_229658198.1">
    <property type="nucleotide sequence ID" value="NZ_BMID01000001.1"/>
</dbReference>
<dbReference type="Pfam" id="PF13144">
    <property type="entry name" value="ChapFlgA"/>
    <property type="match status" value="1"/>
</dbReference>
<feature type="domain" description="Flagella basal body P-ring formation protein FlgA SAF" evidence="2">
    <location>
        <begin position="108"/>
        <end position="171"/>
    </location>
</feature>